<gene>
    <name evidence="1" type="ORF">EVEC_LOCUS11363</name>
</gene>
<protein>
    <submittedName>
        <fullName evidence="3">Ferritin</fullName>
    </submittedName>
</protein>
<dbReference type="EMBL" id="UXUI01011933">
    <property type="protein sequence ID" value="VDD96612.1"/>
    <property type="molecule type" value="Genomic_DNA"/>
</dbReference>
<keyword evidence="2" id="KW-1185">Reference proteome</keyword>
<reference evidence="3" key="1">
    <citation type="submission" date="2017-02" db="UniProtKB">
        <authorList>
            <consortium name="WormBaseParasite"/>
        </authorList>
    </citation>
    <scope>IDENTIFICATION</scope>
</reference>
<dbReference type="Proteomes" id="UP000274131">
    <property type="component" value="Unassembled WGS sequence"/>
</dbReference>
<evidence type="ECO:0000313" key="1">
    <source>
        <dbReference type="EMBL" id="VDD96612.1"/>
    </source>
</evidence>
<proteinExistence type="predicted"/>
<organism evidence="3">
    <name type="scientific">Enterobius vermicularis</name>
    <name type="common">Human pinworm</name>
    <dbReference type="NCBI Taxonomy" id="51028"/>
    <lineage>
        <taxon>Eukaryota</taxon>
        <taxon>Metazoa</taxon>
        <taxon>Ecdysozoa</taxon>
        <taxon>Nematoda</taxon>
        <taxon>Chromadorea</taxon>
        <taxon>Rhabditida</taxon>
        <taxon>Spirurina</taxon>
        <taxon>Oxyuridomorpha</taxon>
        <taxon>Oxyuroidea</taxon>
        <taxon>Oxyuridae</taxon>
        <taxon>Enterobius</taxon>
    </lineage>
</organism>
<dbReference type="AlphaFoldDB" id="A0A0N4VMG7"/>
<sequence length="156" mass="18146">TAEHNFSPSNFLCRFKREHFLRARSCLEKTEPLTFLKCDHGCHDESVKKVEKQQRFAPGKVFRENEVSSYERELDLLCTFQACYRQCENIVVKESCEQREAELALTLISQYVTWHASGIYDWHILSDSVEKFPTSCQQLVLPLDNDPIVKILNSVS</sequence>
<dbReference type="PANTHER" id="PTHR36944">
    <property type="entry name" value="PROTEIN CBG02791-RELATED"/>
    <property type="match status" value="1"/>
</dbReference>
<evidence type="ECO:0000313" key="3">
    <source>
        <dbReference type="WBParaSite" id="EVEC_0001212501-mRNA-1"/>
    </source>
</evidence>
<dbReference type="STRING" id="51028.A0A0N4VMG7"/>
<name>A0A0N4VMG7_ENTVE</name>
<reference evidence="1 2" key="2">
    <citation type="submission" date="2018-10" db="EMBL/GenBank/DDBJ databases">
        <authorList>
            <consortium name="Pathogen Informatics"/>
        </authorList>
    </citation>
    <scope>NUCLEOTIDE SEQUENCE [LARGE SCALE GENOMIC DNA]</scope>
</reference>
<dbReference type="OrthoDB" id="5810444at2759"/>
<dbReference type="PANTHER" id="PTHR36944:SF2">
    <property type="entry name" value="CPG4 DOMAIN-CONTAINING PROTEIN"/>
    <property type="match status" value="1"/>
</dbReference>
<dbReference type="WBParaSite" id="EVEC_0001212501-mRNA-1">
    <property type="protein sequence ID" value="EVEC_0001212501-mRNA-1"/>
    <property type="gene ID" value="EVEC_0001212501"/>
</dbReference>
<accession>A0A0N4VMG7</accession>
<evidence type="ECO:0000313" key="2">
    <source>
        <dbReference type="Proteomes" id="UP000274131"/>
    </source>
</evidence>